<keyword evidence="4" id="KW-0131">Cell cycle</keyword>
<dbReference type="InterPro" id="IPR004367">
    <property type="entry name" value="Cyclin_C-dom"/>
</dbReference>
<keyword evidence="3 7" id="KW-0195">Cyclin</keyword>
<gene>
    <name evidence="11" type="ORF">OSB04_030161</name>
</gene>
<evidence type="ECO:0000256" key="2">
    <source>
        <dbReference type="ARBA" id="ARBA00022618"/>
    </source>
</evidence>
<reference evidence="11" key="1">
    <citation type="submission" date="2023-03" db="EMBL/GenBank/DDBJ databases">
        <title>Chromosome-scale reference genome and RAD-based genetic map of yellow starthistle (Centaurea solstitialis) reveal putative structural variation and QTLs associated with invader traits.</title>
        <authorList>
            <person name="Reatini B."/>
            <person name="Cang F.A."/>
            <person name="Jiang Q."/>
            <person name="Mckibben M.T.W."/>
            <person name="Barker M.S."/>
            <person name="Rieseberg L.H."/>
            <person name="Dlugosch K.M."/>
        </authorList>
    </citation>
    <scope>NUCLEOTIDE SEQUENCE</scope>
    <source>
        <strain evidence="11">CAN-66</strain>
        <tissue evidence="11">Leaf</tissue>
    </source>
</reference>
<evidence type="ECO:0000256" key="1">
    <source>
        <dbReference type="ARBA" id="ARBA00006955"/>
    </source>
</evidence>
<dbReference type="GO" id="GO:0044772">
    <property type="term" value="P:mitotic cell cycle phase transition"/>
    <property type="evidence" value="ECO:0007669"/>
    <property type="project" value="InterPro"/>
</dbReference>
<name>A0AA38SSC6_9ASTR</name>
<dbReference type="GO" id="GO:0016538">
    <property type="term" value="F:cyclin-dependent protein serine/threonine kinase regulator activity"/>
    <property type="evidence" value="ECO:0007669"/>
    <property type="project" value="InterPro"/>
</dbReference>
<protein>
    <recommendedName>
        <fullName evidence="13">Cyclin N-terminal domain-containing protein</fullName>
    </recommendedName>
</protein>
<keyword evidence="2" id="KW-0132">Cell division</keyword>
<feature type="compositionally biased region" description="Basic and acidic residues" evidence="8">
    <location>
        <begin position="438"/>
        <end position="457"/>
    </location>
</feature>
<dbReference type="Pfam" id="PF02984">
    <property type="entry name" value="Cyclin_C"/>
    <property type="match status" value="1"/>
</dbReference>
<evidence type="ECO:0000256" key="5">
    <source>
        <dbReference type="ARBA" id="ARBA00059307"/>
    </source>
</evidence>
<dbReference type="PANTHER" id="PTHR10177">
    <property type="entry name" value="CYCLINS"/>
    <property type="match status" value="1"/>
</dbReference>
<evidence type="ECO:0000313" key="11">
    <source>
        <dbReference type="EMBL" id="KAJ9537428.1"/>
    </source>
</evidence>
<comment type="subunit">
    <text evidence="6">Interacts with the CDC2 and CDK2 protein kinases to form a serine/threonine kinase holoenzyme complex. The cyclin subunit imparts substrate specificity to the complex.</text>
</comment>
<dbReference type="SUPFAM" id="SSF47954">
    <property type="entry name" value="Cyclin-like"/>
    <property type="match status" value="2"/>
</dbReference>
<dbReference type="AlphaFoldDB" id="A0AA38SSC6"/>
<keyword evidence="12" id="KW-1185">Reference proteome</keyword>
<dbReference type="FunFam" id="1.10.472.10:FF:000032">
    <property type="entry name" value="G2/mitotic-specific cyclin-1"/>
    <property type="match status" value="1"/>
</dbReference>
<feature type="domain" description="Cyclin-like" evidence="9">
    <location>
        <begin position="187"/>
        <end position="271"/>
    </location>
</feature>
<evidence type="ECO:0000313" key="12">
    <source>
        <dbReference type="Proteomes" id="UP001172457"/>
    </source>
</evidence>
<dbReference type="Pfam" id="PF00134">
    <property type="entry name" value="Cyclin_N"/>
    <property type="match status" value="1"/>
</dbReference>
<evidence type="ECO:0000259" key="9">
    <source>
        <dbReference type="SMART" id="SM00385"/>
    </source>
</evidence>
<dbReference type="GO" id="GO:0010332">
    <property type="term" value="P:response to gamma radiation"/>
    <property type="evidence" value="ECO:0007669"/>
    <property type="project" value="UniProtKB-ARBA"/>
</dbReference>
<dbReference type="InterPro" id="IPR039361">
    <property type="entry name" value="Cyclin"/>
</dbReference>
<dbReference type="PIRSF" id="PIRSF001771">
    <property type="entry name" value="Cyclin_A_B_D_E"/>
    <property type="match status" value="1"/>
</dbReference>
<dbReference type="InterPro" id="IPR006671">
    <property type="entry name" value="Cyclin_N"/>
</dbReference>
<feature type="region of interest" description="Disordered" evidence="8">
    <location>
        <begin position="84"/>
        <end position="110"/>
    </location>
</feature>
<dbReference type="InterPro" id="IPR036915">
    <property type="entry name" value="Cyclin-like_sf"/>
</dbReference>
<dbReference type="InterPro" id="IPR046965">
    <property type="entry name" value="Cyclin_A/B-like"/>
</dbReference>
<sequence length="457" mass="50927">MTSNETVLPIQQQNVDVKQKHVGQGERRNRRALGDIGNLAAAPLVDIGKPQTQIDRPITRNFRAQLLANGQAAADKNIKKPLAEGNLVSKQKKETVEESPKRRLKKPSKSLTSVLTARSKAACGITTKPKDPIVNIDESDINNELAVVEYVEDIYTFYKLSETEGGLCDYMNSQPDLNAKMRAILVDWLIEVHRKFELMPESLFLTINIVDRYLSQKPVPRRELQLVGISAMLMACKYEEIWPPEVNDLMAISDNAYSRDQILAMEKAILGELGWYLTVPTPYVFLVRYTKASIPSDDEVMGNMVFFLMELGLIHYSVIISNKPSKIAASAVYAARCTLNKTPAWTETLKHHTGYSEDQLRECAKVLVNFHACASETKLKAVYRKYVNPEKGAVALFPPARNLVAAIGGGGASDVTKSSSSLRGVQRLPNTLSITIFEESRKKEGRTGKKKKTQQDS</sequence>
<dbReference type="InterPro" id="IPR013763">
    <property type="entry name" value="Cyclin-like_dom"/>
</dbReference>
<dbReference type="PROSITE" id="PS00292">
    <property type="entry name" value="CYCLINS"/>
    <property type="match status" value="1"/>
</dbReference>
<evidence type="ECO:0008006" key="13">
    <source>
        <dbReference type="Google" id="ProtNLM"/>
    </source>
</evidence>
<comment type="function">
    <text evidence="5">Essential for the control of the cell cycle at the G2/M (mitosis) transition. G2/M cyclins accumulate steadily during G2 and are abruptly destroyed at mitosis.</text>
</comment>
<evidence type="ECO:0000256" key="4">
    <source>
        <dbReference type="ARBA" id="ARBA00023306"/>
    </source>
</evidence>
<evidence type="ECO:0000256" key="7">
    <source>
        <dbReference type="RuleBase" id="RU000383"/>
    </source>
</evidence>
<dbReference type="Gene3D" id="1.10.472.10">
    <property type="entry name" value="Cyclin-like"/>
    <property type="match status" value="2"/>
</dbReference>
<comment type="caution">
    <text evidence="11">The sequence shown here is derived from an EMBL/GenBank/DDBJ whole genome shotgun (WGS) entry which is preliminary data.</text>
</comment>
<evidence type="ECO:0000256" key="3">
    <source>
        <dbReference type="ARBA" id="ARBA00023127"/>
    </source>
</evidence>
<comment type="similarity">
    <text evidence="1">Belongs to the cyclin family. Cyclin AB subfamily.</text>
</comment>
<feature type="region of interest" description="Disordered" evidence="8">
    <location>
        <begin position="436"/>
        <end position="457"/>
    </location>
</feature>
<dbReference type="CDD" id="cd20567">
    <property type="entry name" value="CYCLIN_AtCycB-like_rpt1"/>
    <property type="match status" value="1"/>
</dbReference>
<evidence type="ECO:0000256" key="8">
    <source>
        <dbReference type="SAM" id="MobiDB-lite"/>
    </source>
</evidence>
<organism evidence="11 12">
    <name type="scientific">Centaurea solstitialis</name>
    <name type="common">yellow star-thistle</name>
    <dbReference type="NCBI Taxonomy" id="347529"/>
    <lineage>
        <taxon>Eukaryota</taxon>
        <taxon>Viridiplantae</taxon>
        <taxon>Streptophyta</taxon>
        <taxon>Embryophyta</taxon>
        <taxon>Tracheophyta</taxon>
        <taxon>Spermatophyta</taxon>
        <taxon>Magnoliopsida</taxon>
        <taxon>eudicotyledons</taxon>
        <taxon>Gunneridae</taxon>
        <taxon>Pentapetalae</taxon>
        <taxon>asterids</taxon>
        <taxon>campanulids</taxon>
        <taxon>Asterales</taxon>
        <taxon>Asteraceae</taxon>
        <taxon>Carduoideae</taxon>
        <taxon>Cardueae</taxon>
        <taxon>Centaureinae</taxon>
        <taxon>Centaurea</taxon>
    </lineage>
</organism>
<feature type="domain" description="Cyclin C-terminal" evidence="10">
    <location>
        <begin position="280"/>
        <end position="400"/>
    </location>
</feature>
<evidence type="ECO:0000259" key="10">
    <source>
        <dbReference type="SMART" id="SM01332"/>
    </source>
</evidence>
<feature type="compositionally biased region" description="Basic and acidic residues" evidence="8">
    <location>
        <begin position="91"/>
        <end position="101"/>
    </location>
</feature>
<feature type="domain" description="Cyclin-like" evidence="9">
    <location>
        <begin position="284"/>
        <end position="369"/>
    </location>
</feature>
<dbReference type="Proteomes" id="UP001172457">
    <property type="component" value="Chromosome 8"/>
</dbReference>
<evidence type="ECO:0000256" key="6">
    <source>
        <dbReference type="ARBA" id="ARBA00065123"/>
    </source>
</evidence>
<dbReference type="SMART" id="SM00385">
    <property type="entry name" value="CYCLIN"/>
    <property type="match status" value="2"/>
</dbReference>
<accession>A0AA38SSC6</accession>
<dbReference type="EMBL" id="JARYMX010000008">
    <property type="protein sequence ID" value="KAJ9537428.1"/>
    <property type="molecule type" value="Genomic_DNA"/>
</dbReference>
<proteinExistence type="inferred from homology"/>
<dbReference type="SMART" id="SM01332">
    <property type="entry name" value="Cyclin_C"/>
    <property type="match status" value="1"/>
</dbReference>
<dbReference type="FunFam" id="1.10.472.10:FF:000001">
    <property type="entry name" value="G2/mitotic-specific cyclin"/>
    <property type="match status" value="1"/>
</dbReference>
<dbReference type="InterPro" id="IPR048258">
    <property type="entry name" value="Cyclins_cyclin-box"/>
</dbReference>
<dbReference type="GO" id="GO:0051301">
    <property type="term" value="P:cell division"/>
    <property type="evidence" value="ECO:0007669"/>
    <property type="project" value="UniProtKB-KW"/>
</dbReference>